<evidence type="ECO:0000256" key="9">
    <source>
        <dbReference type="ARBA" id="ARBA00022842"/>
    </source>
</evidence>
<comment type="caution">
    <text evidence="14">The sequence shown here is derived from an EMBL/GenBank/DDBJ whole genome shotgun (WGS) entry which is preliminary data.</text>
</comment>
<dbReference type="GO" id="GO:0004747">
    <property type="term" value="F:ribokinase activity"/>
    <property type="evidence" value="ECO:0007669"/>
    <property type="project" value="UniProtKB-UniRule"/>
</dbReference>
<proteinExistence type="inferred from homology"/>
<feature type="binding site" evidence="12">
    <location>
        <position position="274"/>
    </location>
    <ligand>
        <name>substrate</name>
    </ligand>
</feature>
<comment type="subcellular location">
    <subcellularLocation>
        <location evidence="12">Cytoplasm</location>
    </subcellularLocation>
    <subcellularLocation>
        <location evidence="12">Nucleus</location>
    </subcellularLocation>
</comment>
<dbReference type="GO" id="GO:0005524">
    <property type="term" value="F:ATP binding"/>
    <property type="evidence" value="ECO:0007669"/>
    <property type="project" value="UniProtKB-UniRule"/>
</dbReference>
<feature type="binding site" evidence="12">
    <location>
        <begin position="13"/>
        <end position="15"/>
    </location>
    <ligand>
        <name>substrate</name>
    </ligand>
</feature>
<feature type="active site" description="Proton acceptor" evidence="12">
    <location>
        <position position="274"/>
    </location>
</feature>
<evidence type="ECO:0000313" key="14">
    <source>
        <dbReference type="EMBL" id="KAB8303748.1"/>
    </source>
</evidence>
<keyword evidence="15" id="KW-1185">Reference proteome</keyword>
<dbReference type="Gene3D" id="3.40.1190.20">
    <property type="match status" value="1"/>
</dbReference>
<reference evidence="14 15" key="1">
    <citation type="submission" date="2019-06" db="EMBL/GenBank/DDBJ databases">
        <title>Genome Sequence of the Brown Rot Fungal Pathogen Monilinia laxa.</title>
        <authorList>
            <person name="De Miccolis Angelini R.M."/>
            <person name="Landi L."/>
            <person name="Abate D."/>
            <person name="Pollastro S."/>
            <person name="Romanazzi G."/>
            <person name="Faretra F."/>
        </authorList>
    </citation>
    <scope>NUCLEOTIDE SEQUENCE [LARGE SCALE GENOMIC DNA]</scope>
    <source>
        <strain evidence="14 15">Mlax316</strain>
    </source>
</reference>
<comment type="subunit">
    <text evidence="12">Homodimer.</text>
</comment>
<dbReference type="PANTHER" id="PTHR10584">
    <property type="entry name" value="SUGAR KINASE"/>
    <property type="match status" value="1"/>
</dbReference>
<comment type="pathway">
    <text evidence="12">Carbohydrate metabolism; D-ribose degradation; D-ribose 5-phosphate from beta-D-ribopyranose: step 2/2.</text>
</comment>
<evidence type="ECO:0000256" key="8">
    <source>
        <dbReference type="ARBA" id="ARBA00022840"/>
    </source>
</evidence>
<dbReference type="GO" id="GO:0019303">
    <property type="term" value="P:D-ribose catabolic process"/>
    <property type="evidence" value="ECO:0007669"/>
    <property type="project" value="UniProtKB-UniRule"/>
</dbReference>
<feature type="binding site" evidence="12">
    <location>
        <position position="268"/>
    </location>
    <ligand>
        <name>K(+)</name>
        <dbReference type="ChEBI" id="CHEBI:29103"/>
    </ligand>
</feature>
<dbReference type="InterPro" id="IPR011877">
    <property type="entry name" value="Ribokinase"/>
</dbReference>
<comment type="caution">
    <text evidence="12">Lacks conserved residue(s) required for the propagation of feature annotation.</text>
</comment>
<dbReference type="PRINTS" id="PR00990">
    <property type="entry name" value="RIBOKINASE"/>
</dbReference>
<feature type="binding site" evidence="12">
    <location>
        <begin position="241"/>
        <end position="246"/>
    </location>
    <ligand>
        <name>ATP</name>
        <dbReference type="ChEBI" id="CHEBI:30616"/>
    </ligand>
</feature>
<feature type="binding site" evidence="12">
    <location>
        <position position="157"/>
    </location>
    <ligand>
        <name>substrate</name>
    </ligand>
</feature>
<dbReference type="Pfam" id="PF00294">
    <property type="entry name" value="PfkB"/>
    <property type="match status" value="1"/>
</dbReference>
<dbReference type="GO" id="GO:0005737">
    <property type="term" value="C:cytoplasm"/>
    <property type="evidence" value="ECO:0007669"/>
    <property type="project" value="UniProtKB-SubCell"/>
</dbReference>
<dbReference type="InterPro" id="IPR011611">
    <property type="entry name" value="PfkB_dom"/>
</dbReference>
<evidence type="ECO:0000256" key="7">
    <source>
        <dbReference type="ARBA" id="ARBA00022777"/>
    </source>
</evidence>
<evidence type="ECO:0000256" key="12">
    <source>
        <dbReference type="HAMAP-Rule" id="MF_03215"/>
    </source>
</evidence>
<comment type="function">
    <text evidence="12">Catalyzes the phosphorylation of ribose at O-5 in a reaction requiring ATP and magnesium. The resulting D-ribose-5-phosphate can then be used either for sythesis of nucleotides, histidine, and tryptophan, or as a component of the pentose phosphate pathway.</text>
</comment>
<comment type="similarity">
    <text evidence="1">Belongs to the carbohydrate kinase pfkB family.</text>
</comment>
<evidence type="ECO:0000256" key="4">
    <source>
        <dbReference type="ARBA" id="ARBA00022679"/>
    </source>
</evidence>
<keyword evidence="12" id="KW-0539">Nucleus</keyword>
<dbReference type="HAMAP" id="MF_01987">
    <property type="entry name" value="Ribokinase"/>
    <property type="match status" value="1"/>
</dbReference>
<feature type="binding site" evidence="12">
    <location>
        <position position="309"/>
    </location>
    <ligand>
        <name>K(+)</name>
        <dbReference type="ChEBI" id="CHEBI:29103"/>
    </ligand>
</feature>
<feature type="domain" description="Carbohydrate kinase PfkB" evidence="13">
    <location>
        <begin position="6"/>
        <end position="321"/>
    </location>
</feature>
<evidence type="ECO:0000256" key="6">
    <source>
        <dbReference type="ARBA" id="ARBA00022741"/>
    </source>
</evidence>
<dbReference type="EC" id="2.7.1.15" evidence="2 12"/>
<evidence type="ECO:0000256" key="3">
    <source>
        <dbReference type="ARBA" id="ARBA00016943"/>
    </source>
</evidence>
<dbReference type="GO" id="GO:0046872">
    <property type="term" value="F:metal ion binding"/>
    <property type="evidence" value="ECO:0007669"/>
    <property type="project" value="UniProtKB-KW"/>
</dbReference>
<keyword evidence="12" id="KW-0963">Cytoplasm</keyword>
<comment type="activity regulation">
    <text evidence="12">Activated by a monovalent cation that binds near, but not in, the active site. The most likely occupant of the site in vivo is potassium. Ion binding induces a conformational change that may alter substrate affinity.</text>
</comment>
<dbReference type="InterPro" id="IPR029056">
    <property type="entry name" value="Ribokinase-like"/>
</dbReference>
<comment type="cofactor">
    <cofactor evidence="12">
        <name>Mg(2+)</name>
        <dbReference type="ChEBI" id="CHEBI:18420"/>
    </cofactor>
    <text evidence="12">Requires a divalent cation, most likely magnesium in vivo, as an electrophilic catalyst to aid phosphoryl group transfer. It is the chelate of the metal and the nucleotide that is the actual substrate.</text>
</comment>
<dbReference type="OrthoDB" id="415590at2759"/>
<keyword evidence="5 12" id="KW-0479">Metal-binding</keyword>
<protein>
    <recommendedName>
        <fullName evidence="3 12">Ribokinase</fullName>
        <shortName evidence="12">RK</shortName>
        <ecNumber evidence="2 12">2.7.1.15</ecNumber>
    </recommendedName>
</protein>
<dbReference type="InterPro" id="IPR002139">
    <property type="entry name" value="Ribo/fructo_kinase"/>
</dbReference>
<keyword evidence="8 12" id="KW-0067">ATP-binding</keyword>
<dbReference type="GO" id="GO:0005634">
    <property type="term" value="C:nucleus"/>
    <property type="evidence" value="ECO:0007669"/>
    <property type="project" value="UniProtKB-SubCell"/>
</dbReference>
<keyword evidence="10 12" id="KW-0630">Potassium</keyword>
<evidence type="ECO:0000256" key="1">
    <source>
        <dbReference type="ARBA" id="ARBA00005380"/>
    </source>
</evidence>
<evidence type="ECO:0000256" key="5">
    <source>
        <dbReference type="ARBA" id="ARBA00022723"/>
    </source>
</evidence>
<keyword evidence="7 12" id="KW-0418">Kinase</keyword>
<name>A0A5N6KJA5_MONLA</name>
<keyword evidence="6 12" id="KW-0547">Nucleotide-binding</keyword>
<feature type="binding site" evidence="12">
    <location>
        <position position="201"/>
    </location>
    <ligand>
        <name>ATP</name>
        <dbReference type="ChEBI" id="CHEBI:30616"/>
    </ligand>
</feature>
<accession>A0A5N6KJA5</accession>
<comment type="catalytic activity">
    <reaction evidence="12">
        <text>D-ribose + ATP = D-ribose 5-phosphate + ADP + H(+)</text>
        <dbReference type="Rhea" id="RHEA:13697"/>
        <dbReference type="ChEBI" id="CHEBI:15378"/>
        <dbReference type="ChEBI" id="CHEBI:30616"/>
        <dbReference type="ChEBI" id="CHEBI:47013"/>
        <dbReference type="ChEBI" id="CHEBI:78346"/>
        <dbReference type="ChEBI" id="CHEBI:456216"/>
        <dbReference type="EC" id="2.7.1.15"/>
    </reaction>
</comment>
<dbReference type="UniPathway" id="UPA00916">
    <property type="reaction ID" value="UER00889"/>
</dbReference>
<evidence type="ECO:0000313" key="15">
    <source>
        <dbReference type="Proteomes" id="UP000326757"/>
    </source>
</evidence>
<dbReference type="Proteomes" id="UP000326757">
    <property type="component" value="Unassembled WGS sequence"/>
</dbReference>
<keyword evidence="4 12" id="KW-0808">Transferase</keyword>
<evidence type="ECO:0000259" key="13">
    <source>
        <dbReference type="Pfam" id="PF00294"/>
    </source>
</evidence>
<evidence type="ECO:0000256" key="11">
    <source>
        <dbReference type="ARBA" id="ARBA00023277"/>
    </source>
</evidence>
<feature type="binding site" evidence="12">
    <location>
        <position position="312"/>
    </location>
    <ligand>
        <name>K(+)</name>
        <dbReference type="ChEBI" id="CHEBI:29103"/>
    </ligand>
</feature>
<comment type="similarity">
    <text evidence="12">Belongs to the carbohydrate kinase PfkB family. Ribokinase subfamily.</text>
</comment>
<feature type="binding site" evidence="12">
    <location>
        <begin position="273"/>
        <end position="274"/>
    </location>
    <ligand>
        <name>ATP</name>
        <dbReference type="ChEBI" id="CHEBI:30616"/>
    </ligand>
</feature>
<dbReference type="CDD" id="cd01174">
    <property type="entry name" value="ribokinase"/>
    <property type="match status" value="1"/>
</dbReference>
<evidence type="ECO:0000256" key="10">
    <source>
        <dbReference type="ARBA" id="ARBA00022958"/>
    </source>
</evidence>
<dbReference type="PROSITE" id="PS00584">
    <property type="entry name" value="PFKB_KINASES_2"/>
    <property type="match status" value="1"/>
</dbReference>
<keyword evidence="11 12" id="KW-0119">Carbohydrate metabolism</keyword>
<dbReference type="SUPFAM" id="SSF53613">
    <property type="entry name" value="Ribokinase-like"/>
    <property type="match status" value="1"/>
</dbReference>
<sequence>MSPKIITVIGSLNTDLVTLTPRVPTGGETLTATSFSTGPGGKGANQAVACARLSRPNPASAPSHTSDVLVKMIGAVGDDEFGPSLISSLEDSLIDTKSIQTISKQSTGVAVILVESDSGENRILLSPGANHSLKPSAFSTPPSLSTPHPSLLVLQLEIPLPTILQILSTAQASHIPVLLNPAPAVKLPKDAYPSITHIILNETEAAILTDREIQSVEAPDFNWRTITTEFLSLGVKTVIITLGAKGAIFATGDVYEHVHAEKDVKVVDTTAAGDTFVGAYAVELVRNVNADAQVMVAAVVKACKAAARTVEKEGAQSAIPWADETCTNVSRSFACICISTMHCICLVIQSHPFHVPNLVAINLSV</sequence>
<dbReference type="InterPro" id="IPR002173">
    <property type="entry name" value="Carboh/pur_kinase_PfkB_CS"/>
</dbReference>
<dbReference type="EMBL" id="VIGI01000002">
    <property type="protein sequence ID" value="KAB8303748.1"/>
    <property type="molecule type" value="Genomic_DNA"/>
</dbReference>
<feature type="binding site" evidence="12">
    <location>
        <position position="270"/>
    </location>
    <ligand>
        <name>K(+)</name>
        <dbReference type="ChEBI" id="CHEBI:29103"/>
    </ligand>
</feature>
<feature type="binding site" evidence="12">
    <location>
        <begin position="41"/>
        <end position="45"/>
    </location>
    <ligand>
        <name>substrate</name>
    </ligand>
</feature>
<feature type="binding site" evidence="12">
    <location>
        <position position="314"/>
    </location>
    <ligand>
        <name>K(+)</name>
        <dbReference type="ChEBI" id="CHEBI:29103"/>
    </ligand>
</feature>
<organism evidence="14 15">
    <name type="scientific">Monilinia laxa</name>
    <name type="common">Brown rot fungus</name>
    <name type="synonym">Sclerotinia laxa</name>
    <dbReference type="NCBI Taxonomy" id="61186"/>
    <lineage>
        <taxon>Eukaryota</taxon>
        <taxon>Fungi</taxon>
        <taxon>Dikarya</taxon>
        <taxon>Ascomycota</taxon>
        <taxon>Pezizomycotina</taxon>
        <taxon>Leotiomycetes</taxon>
        <taxon>Helotiales</taxon>
        <taxon>Sclerotiniaceae</taxon>
        <taxon>Monilinia</taxon>
    </lineage>
</organism>
<gene>
    <name evidence="14" type="ORF">EYC80_005130</name>
</gene>
<evidence type="ECO:0000256" key="2">
    <source>
        <dbReference type="ARBA" id="ARBA00012035"/>
    </source>
</evidence>
<dbReference type="AlphaFoldDB" id="A0A5N6KJA5"/>
<keyword evidence="9 12" id="KW-0460">Magnesium</keyword>
<dbReference type="PANTHER" id="PTHR10584:SF166">
    <property type="entry name" value="RIBOKINASE"/>
    <property type="match status" value="1"/>
</dbReference>